<accession>A0A5S4VSI8</accession>
<proteinExistence type="predicted"/>
<gene>
    <name evidence="2" type="ORF">FYL31_03120</name>
</gene>
<evidence type="ECO:0000259" key="1">
    <source>
        <dbReference type="Pfam" id="PF06605"/>
    </source>
</evidence>
<sequence length="343" mass="39641">MVIGGGQMDLYNDSHEKVCILSGIKETCITSTLKTGDKEITFEFRKTNRYATDIKEEGYIRTDTDEFVIKQVEPSGEWYKCTGTLNVEELEGKQYPQGFETVEKTVDECLTEAIDGTGWKVIRCDVSKKRTIRIEQNCSAWDVAQQAITTYRCEMVFDSLNKGISVYEKYGEDRGAYFIERLNLKRLQVQSNSYDFATRLIPIGKDGLMLNIDGKNYVENHQYSKKVKTMTWKDERYTDAESLKEDAEAKLDELSKPYRSYTAEIINLVEAVQDEEKKEQYKEVFSIALGDTVLLISKSTGIRESHRIVKFYEYPLTKEKNKVELANTRLSFEEVQRTEQELS</sequence>
<reference evidence="2 3" key="2">
    <citation type="submission" date="2019-09" db="EMBL/GenBank/DDBJ databases">
        <title>Strain-level analysis of Eubacterium rectale using genomes from metagenomes.</title>
        <authorList>
            <person name="Karcher N."/>
            <person name="Segata N."/>
        </authorList>
    </citation>
    <scope>NUCLEOTIDE SEQUENCE [LARGE SCALE GENOMIC DNA]</scope>
    <source>
        <strain evidence="2 3">T3WBe13</strain>
    </source>
</reference>
<name>A0A5S4VSI8_9FIRM</name>
<organism evidence="2 3">
    <name type="scientific">Agathobacter rectalis</name>
    <dbReference type="NCBI Taxonomy" id="39491"/>
    <lineage>
        <taxon>Bacteria</taxon>
        <taxon>Bacillati</taxon>
        <taxon>Bacillota</taxon>
        <taxon>Clostridia</taxon>
        <taxon>Lachnospirales</taxon>
        <taxon>Lachnospiraceae</taxon>
        <taxon>Agathobacter</taxon>
    </lineage>
</organism>
<dbReference type="AlphaFoldDB" id="A0A5S4VSI8"/>
<evidence type="ECO:0000313" key="2">
    <source>
        <dbReference type="EMBL" id="TYL61283.1"/>
    </source>
</evidence>
<dbReference type="EMBL" id="VSTF01000002">
    <property type="protein sequence ID" value="TYL61283.1"/>
    <property type="molecule type" value="Genomic_DNA"/>
</dbReference>
<evidence type="ECO:0000313" key="3">
    <source>
        <dbReference type="Proteomes" id="UP000324327"/>
    </source>
</evidence>
<dbReference type="NCBIfam" id="TIGR01665">
    <property type="entry name" value="put_anti_recept"/>
    <property type="match status" value="1"/>
</dbReference>
<feature type="domain" description="Tail spike" evidence="1">
    <location>
        <begin position="100"/>
        <end position="336"/>
    </location>
</feature>
<comment type="caution">
    <text evidence="2">The sequence shown here is derived from an EMBL/GenBank/DDBJ whole genome shotgun (WGS) entry which is preliminary data.</text>
</comment>
<dbReference type="Proteomes" id="UP000324327">
    <property type="component" value="Unassembled WGS sequence"/>
</dbReference>
<protein>
    <recommendedName>
        <fullName evidence="1">Tail spike domain-containing protein</fullName>
    </recommendedName>
</protein>
<dbReference type="InterPro" id="IPR010572">
    <property type="entry name" value="Tail_dom"/>
</dbReference>
<dbReference type="Pfam" id="PF06605">
    <property type="entry name" value="Prophage_tail"/>
    <property type="match status" value="1"/>
</dbReference>
<dbReference type="InterPro" id="IPR007119">
    <property type="entry name" value="Phage_tail_spike_N"/>
</dbReference>
<reference evidence="2 3" key="1">
    <citation type="submission" date="2019-08" db="EMBL/GenBank/DDBJ databases">
        <authorList>
            <person name="Duncan S."/>
            <person name="Walker A."/>
        </authorList>
    </citation>
    <scope>NUCLEOTIDE SEQUENCE [LARGE SCALE GENOMIC DNA]</scope>
    <source>
        <strain evidence="2 3">T3WBe13</strain>
    </source>
</reference>